<dbReference type="AlphaFoldDB" id="A0A395HC74"/>
<organism evidence="2 3">
    <name type="scientific">Aspergillus ibericus CBS 121593</name>
    <dbReference type="NCBI Taxonomy" id="1448316"/>
    <lineage>
        <taxon>Eukaryota</taxon>
        <taxon>Fungi</taxon>
        <taxon>Dikarya</taxon>
        <taxon>Ascomycota</taxon>
        <taxon>Pezizomycotina</taxon>
        <taxon>Eurotiomycetes</taxon>
        <taxon>Eurotiomycetidae</taxon>
        <taxon>Eurotiales</taxon>
        <taxon>Aspergillaceae</taxon>
        <taxon>Aspergillus</taxon>
        <taxon>Aspergillus subgen. Circumdati</taxon>
    </lineage>
</organism>
<evidence type="ECO:0000313" key="2">
    <source>
        <dbReference type="EMBL" id="RAL05310.1"/>
    </source>
</evidence>
<sequence>MTRPSETQAWWLMHVSCCVQVRTHYLDKNQLQPAERAEESAETTETLRGGSTPGGLCCSTHPDNPSLSLYRLPSLQLNHSNEWNPPASDQNCPILVTRPNWDVHSSGVAHLGAGLQTDPLGRNSCNGRSRPSFSSMGGASMSRALMQFARTGAALCKLFLRGDDTSSTDSPADYLRDPHFSGDNMLAGGI</sequence>
<evidence type="ECO:0000313" key="3">
    <source>
        <dbReference type="Proteomes" id="UP000249402"/>
    </source>
</evidence>
<dbReference type="Proteomes" id="UP000249402">
    <property type="component" value="Unassembled WGS sequence"/>
</dbReference>
<dbReference type="VEuPathDB" id="FungiDB:BO80DRAFT_440898"/>
<dbReference type="RefSeq" id="XP_025579637.1">
    <property type="nucleotide sequence ID" value="XM_025721157.1"/>
</dbReference>
<gene>
    <name evidence="2" type="ORF">BO80DRAFT_440898</name>
</gene>
<keyword evidence="3" id="KW-1185">Reference proteome</keyword>
<dbReference type="EMBL" id="KZ824421">
    <property type="protein sequence ID" value="RAL05310.1"/>
    <property type="molecule type" value="Genomic_DNA"/>
</dbReference>
<evidence type="ECO:0000256" key="1">
    <source>
        <dbReference type="SAM" id="MobiDB-lite"/>
    </source>
</evidence>
<protein>
    <submittedName>
        <fullName evidence="2">Uncharacterized protein</fullName>
    </submittedName>
</protein>
<name>A0A395HC74_9EURO</name>
<dbReference type="GeneID" id="37226022"/>
<reference evidence="2 3" key="1">
    <citation type="submission" date="2018-02" db="EMBL/GenBank/DDBJ databases">
        <title>The genomes of Aspergillus section Nigri reveals drivers in fungal speciation.</title>
        <authorList>
            <consortium name="DOE Joint Genome Institute"/>
            <person name="Vesth T.C."/>
            <person name="Nybo J."/>
            <person name="Theobald S."/>
            <person name="Brandl J."/>
            <person name="Frisvad J.C."/>
            <person name="Nielsen K.F."/>
            <person name="Lyhne E.K."/>
            <person name="Kogle M.E."/>
            <person name="Kuo A."/>
            <person name="Riley R."/>
            <person name="Clum A."/>
            <person name="Nolan M."/>
            <person name="Lipzen A."/>
            <person name="Salamov A."/>
            <person name="Henrissat B."/>
            <person name="Wiebenga A."/>
            <person name="De vries R.P."/>
            <person name="Grigoriev I.V."/>
            <person name="Mortensen U.H."/>
            <person name="Andersen M.R."/>
            <person name="Baker S.E."/>
        </authorList>
    </citation>
    <scope>NUCLEOTIDE SEQUENCE [LARGE SCALE GENOMIC DNA]</scope>
    <source>
        <strain evidence="2 3">CBS 121593</strain>
    </source>
</reference>
<accession>A0A395HC74</accession>
<feature type="region of interest" description="Disordered" evidence="1">
    <location>
        <begin position="33"/>
        <end position="58"/>
    </location>
</feature>
<proteinExistence type="predicted"/>